<evidence type="ECO:0000256" key="8">
    <source>
        <dbReference type="ARBA" id="ARBA00023242"/>
    </source>
</evidence>
<evidence type="ECO:0000256" key="2">
    <source>
        <dbReference type="ARBA" id="ARBA00004496"/>
    </source>
</evidence>
<gene>
    <name evidence="12" type="ORF">ABEB36_011897</name>
</gene>
<dbReference type="Pfam" id="PF04969">
    <property type="entry name" value="CS"/>
    <property type="match status" value="1"/>
</dbReference>
<evidence type="ECO:0000256" key="4">
    <source>
        <dbReference type="ARBA" id="ARBA00022490"/>
    </source>
</evidence>
<comment type="subcellular location">
    <subcellularLocation>
        <location evidence="2">Cytoplasm</location>
    </subcellularLocation>
    <subcellularLocation>
        <location evidence="1">Nucleus</location>
    </subcellularLocation>
</comment>
<dbReference type="Gene3D" id="2.60.40.790">
    <property type="match status" value="1"/>
</dbReference>
<dbReference type="EMBL" id="JBDJPC010000009">
    <property type="protein sequence ID" value="KAL1491278.1"/>
    <property type="molecule type" value="Genomic_DNA"/>
</dbReference>
<dbReference type="GO" id="GO:0005737">
    <property type="term" value="C:cytoplasm"/>
    <property type="evidence" value="ECO:0007669"/>
    <property type="project" value="UniProtKB-SubCell"/>
</dbReference>
<sequence>MANKIEELKKDIAEIENLEKHAIRQRVKDILSIEKRKLVSEVIRLEETEVKMEIPEQQPKPQPEKTTTNIPYEVKLSNYAWDQSQKFVKFYITLPKINTVPAENVQCNFQEKSLELKVKNLENKDYVFKVTQLLHLIDPKNSTFKVKNDLILINAAKQEQDMHWTHVTEWEKKASDKKMPNLDSEDKSDPSASLMNIMKNMYETGDDEMKRTIAKAWTDSMNKTSTF</sequence>
<keyword evidence="8" id="KW-0539">Nucleus</keyword>
<keyword evidence="13" id="KW-1185">Reference proteome</keyword>
<evidence type="ECO:0000313" key="12">
    <source>
        <dbReference type="EMBL" id="KAL1491278.1"/>
    </source>
</evidence>
<dbReference type="PROSITE" id="PS51048">
    <property type="entry name" value="SGS"/>
    <property type="match status" value="1"/>
</dbReference>
<name>A0ABD1E9P0_HYPHA</name>
<comment type="caution">
    <text evidence="12">The sequence shown here is derived from an EMBL/GenBank/DDBJ whole genome shotgun (WGS) entry which is preliminary data.</text>
</comment>
<evidence type="ECO:0000256" key="5">
    <source>
        <dbReference type="ARBA" id="ARBA00022553"/>
    </source>
</evidence>
<dbReference type="PANTHER" id="PTHR13164:SF3">
    <property type="entry name" value="CALCYCLIN-BINDING PROTEIN"/>
    <property type="match status" value="1"/>
</dbReference>
<keyword evidence="6" id="KW-0833">Ubl conjugation pathway</keyword>
<dbReference type="Gene3D" id="4.10.860.10">
    <property type="entry name" value="UVR domain"/>
    <property type="match status" value="1"/>
</dbReference>
<dbReference type="PROSITE" id="PS51203">
    <property type="entry name" value="CS"/>
    <property type="match status" value="1"/>
</dbReference>
<accession>A0ABD1E9P0</accession>
<dbReference type="InterPro" id="IPR008978">
    <property type="entry name" value="HSP20-like_chaperone"/>
</dbReference>
<dbReference type="InterPro" id="IPR007052">
    <property type="entry name" value="CS_dom"/>
</dbReference>
<dbReference type="AlphaFoldDB" id="A0ABD1E9P0"/>
<dbReference type="CDD" id="cd06468">
    <property type="entry name" value="p23_CacyBP"/>
    <property type="match status" value="1"/>
</dbReference>
<protein>
    <recommendedName>
        <fullName evidence="3">Calcyclin-binding protein</fullName>
    </recommendedName>
</protein>
<dbReference type="SUPFAM" id="SSF140106">
    <property type="entry name" value="Calcyclin-binding protein-like"/>
    <property type="match status" value="1"/>
</dbReference>
<evidence type="ECO:0000256" key="6">
    <source>
        <dbReference type="ARBA" id="ARBA00022786"/>
    </source>
</evidence>
<dbReference type="InterPro" id="IPR037201">
    <property type="entry name" value="CacyBP_N"/>
</dbReference>
<comment type="function">
    <text evidence="9">May be involved in calcium-dependent ubiquitination and subsequent proteasomal degradation of target proteins. Probably serves as a molecular bridge in ubiquitin E3 complexes. Participates in the ubiquitin-mediated degradation of beta-catenin (CTNNB1).</text>
</comment>
<dbReference type="InterPro" id="IPR052289">
    <property type="entry name" value="Calcyclin-binding_UBL-bridge"/>
</dbReference>
<evidence type="ECO:0000256" key="1">
    <source>
        <dbReference type="ARBA" id="ARBA00004123"/>
    </source>
</evidence>
<proteinExistence type="predicted"/>
<dbReference type="GO" id="GO:0005634">
    <property type="term" value="C:nucleus"/>
    <property type="evidence" value="ECO:0007669"/>
    <property type="project" value="UniProtKB-SubCell"/>
</dbReference>
<dbReference type="SUPFAM" id="SSF49764">
    <property type="entry name" value="HSP20-like chaperones"/>
    <property type="match status" value="1"/>
</dbReference>
<dbReference type="Pfam" id="PF09032">
    <property type="entry name" value="Siah-Interact_N"/>
    <property type="match status" value="1"/>
</dbReference>
<reference evidence="12 13" key="1">
    <citation type="submission" date="2024-05" db="EMBL/GenBank/DDBJ databases">
        <title>Genetic variation in Jamaican populations of the coffee berry borer (Hypothenemus hampei).</title>
        <authorList>
            <person name="Errbii M."/>
            <person name="Myrie A."/>
        </authorList>
    </citation>
    <scope>NUCLEOTIDE SEQUENCE [LARGE SCALE GENOMIC DNA]</scope>
    <source>
        <strain evidence="12">JA-Hopewell-2020-01-JO</strain>
        <tissue evidence="12">Whole body</tissue>
    </source>
</reference>
<evidence type="ECO:0000256" key="7">
    <source>
        <dbReference type="ARBA" id="ARBA00022990"/>
    </source>
</evidence>
<evidence type="ECO:0000259" key="10">
    <source>
        <dbReference type="PROSITE" id="PS51048"/>
    </source>
</evidence>
<evidence type="ECO:0000313" key="13">
    <source>
        <dbReference type="Proteomes" id="UP001566132"/>
    </source>
</evidence>
<dbReference type="InterPro" id="IPR015120">
    <property type="entry name" value="Siah-Interact_N"/>
</dbReference>
<feature type="domain" description="SGS" evidence="10">
    <location>
        <begin position="152"/>
        <end position="227"/>
    </location>
</feature>
<dbReference type="InterPro" id="IPR007699">
    <property type="entry name" value="SGS_dom"/>
</dbReference>
<dbReference type="InterPro" id="IPR037893">
    <property type="entry name" value="CS_CacyBP"/>
</dbReference>
<evidence type="ECO:0000256" key="3">
    <source>
        <dbReference type="ARBA" id="ARBA00015702"/>
    </source>
</evidence>
<dbReference type="FunFam" id="2.60.40.790:FF:000006">
    <property type="entry name" value="calcyclin-binding protein-like"/>
    <property type="match status" value="1"/>
</dbReference>
<keyword evidence="7" id="KW-0007">Acetylation</keyword>
<keyword evidence="4" id="KW-0963">Cytoplasm</keyword>
<feature type="domain" description="CS" evidence="11">
    <location>
        <begin position="74"/>
        <end position="168"/>
    </location>
</feature>
<evidence type="ECO:0000256" key="9">
    <source>
        <dbReference type="ARBA" id="ARBA00025145"/>
    </source>
</evidence>
<dbReference type="Proteomes" id="UP001566132">
    <property type="component" value="Unassembled WGS sequence"/>
</dbReference>
<evidence type="ECO:0000259" key="11">
    <source>
        <dbReference type="PROSITE" id="PS51203"/>
    </source>
</evidence>
<organism evidence="12 13">
    <name type="scientific">Hypothenemus hampei</name>
    <name type="common">Coffee berry borer</name>
    <dbReference type="NCBI Taxonomy" id="57062"/>
    <lineage>
        <taxon>Eukaryota</taxon>
        <taxon>Metazoa</taxon>
        <taxon>Ecdysozoa</taxon>
        <taxon>Arthropoda</taxon>
        <taxon>Hexapoda</taxon>
        <taxon>Insecta</taxon>
        <taxon>Pterygota</taxon>
        <taxon>Neoptera</taxon>
        <taxon>Endopterygota</taxon>
        <taxon>Coleoptera</taxon>
        <taxon>Polyphaga</taxon>
        <taxon>Cucujiformia</taxon>
        <taxon>Curculionidae</taxon>
        <taxon>Scolytinae</taxon>
        <taxon>Hypothenemus</taxon>
    </lineage>
</organism>
<keyword evidence="5" id="KW-0597">Phosphoprotein</keyword>
<dbReference type="PANTHER" id="PTHR13164">
    <property type="entry name" value="CALICYLIN BINDING PROTEIN"/>
    <property type="match status" value="1"/>
</dbReference>